<organism evidence="3 4">
    <name type="scientific">Thioploca ingrica</name>
    <dbReference type="NCBI Taxonomy" id="40754"/>
    <lineage>
        <taxon>Bacteria</taxon>
        <taxon>Pseudomonadati</taxon>
        <taxon>Pseudomonadota</taxon>
        <taxon>Gammaproteobacteria</taxon>
        <taxon>Thiotrichales</taxon>
        <taxon>Thiotrichaceae</taxon>
        <taxon>Thioploca</taxon>
    </lineage>
</organism>
<sequence length="473" mass="53587">MQKLALPLSSILVSITLILSLTISPAIKPEELTYGPIQSGDRLWDIATQLRPNPTISRYQVMVALLKANPEAFRIPCNLNSLKIGNRFKVPSLADMQILTPEQALAEFNRQNEEWQLARQQKQKIVCQPTPYDTPIINESKLEKTGLISPLDHDSKITKSITKPVALVTIQPPENKSAPDSQWLAFLPNHWGDKISAWLALVTQEQVLSWLSAPWLLPLLISLFGSGILIAVVKSQWRRYSRSYHRSVTPKAKDRDQLSAEPLLSTLEIQKLHDEVKLTPLPAAPTFQESTVALAENSSPANSSSVDEIKEKLDNVRSYLAEEEQFIQKTLREVIQKGTPEQQIEAKQLYEISKKINYLKKDKKYLPVASQVAPMDNSPYLQQMEQQLTLQKSLPQDPENFFDLIDKIFATLDYELNTQGKLVDAYINRHKPEPVGIDNYQVVKKKEATAFNEGSEEIPLRKPRPVPNPTRHL</sequence>
<evidence type="ECO:0000256" key="2">
    <source>
        <dbReference type="SAM" id="Phobius"/>
    </source>
</evidence>
<protein>
    <recommendedName>
        <fullName evidence="5">LysM domain-containing protein</fullName>
    </recommendedName>
</protein>
<dbReference type="Proteomes" id="UP000031623">
    <property type="component" value="Chromosome"/>
</dbReference>
<reference evidence="3 4" key="1">
    <citation type="journal article" date="2014" name="ISME J.">
        <title>Ecophysiology of Thioploca ingrica as revealed by the complete genome sequence supplemented with proteomic evidence.</title>
        <authorList>
            <person name="Kojima H."/>
            <person name="Ogura Y."/>
            <person name="Yamamoto N."/>
            <person name="Togashi T."/>
            <person name="Mori H."/>
            <person name="Watanabe T."/>
            <person name="Nemoto F."/>
            <person name="Kurokawa K."/>
            <person name="Hayashi T."/>
            <person name="Fukui M."/>
        </authorList>
    </citation>
    <scope>NUCLEOTIDE SEQUENCE [LARGE SCALE GENOMIC DNA]</scope>
</reference>
<accession>A0A090AHR7</accession>
<keyword evidence="2" id="KW-0812">Transmembrane</keyword>
<dbReference type="OrthoDB" id="5625947at2"/>
<evidence type="ECO:0008006" key="5">
    <source>
        <dbReference type="Google" id="ProtNLM"/>
    </source>
</evidence>
<keyword evidence="4" id="KW-1185">Reference proteome</keyword>
<feature type="region of interest" description="Disordered" evidence="1">
    <location>
        <begin position="453"/>
        <end position="473"/>
    </location>
</feature>
<evidence type="ECO:0000313" key="4">
    <source>
        <dbReference type="Proteomes" id="UP000031623"/>
    </source>
</evidence>
<evidence type="ECO:0000313" key="3">
    <source>
        <dbReference type="EMBL" id="BAP54877.1"/>
    </source>
</evidence>
<dbReference type="STRING" id="40754.THII_0580"/>
<keyword evidence="2" id="KW-0472">Membrane</keyword>
<name>A0A090AHR7_9GAMM</name>
<feature type="transmembrane region" description="Helical" evidence="2">
    <location>
        <begin position="215"/>
        <end position="233"/>
    </location>
</feature>
<dbReference type="KEGG" id="tig:THII_0580"/>
<dbReference type="EMBL" id="AP014633">
    <property type="protein sequence ID" value="BAP54877.1"/>
    <property type="molecule type" value="Genomic_DNA"/>
</dbReference>
<dbReference type="AlphaFoldDB" id="A0A090AHR7"/>
<gene>
    <name evidence="3" type="ORF">THII_0580</name>
</gene>
<dbReference type="InterPro" id="IPR020012">
    <property type="entry name" value="LysM_FimV"/>
</dbReference>
<dbReference type="NCBIfam" id="TIGR03505">
    <property type="entry name" value="FimV_core"/>
    <property type="match status" value="1"/>
</dbReference>
<proteinExistence type="predicted"/>
<keyword evidence="2" id="KW-1133">Transmembrane helix</keyword>
<evidence type="ECO:0000256" key="1">
    <source>
        <dbReference type="SAM" id="MobiDB-lite"/>
    </source>
</evidence>
<dbReference type="HOGENOM" id="CLU_577372_0_0_6"/>